<dbReference type="EMBL" id="JAMZIH010006163">
    <property type="protein sequence ID" value="KAJ1674213.1"/>
    <property type="molecule type" value="Genomic_DNA"/>
</dbReference>
<proteinExistence type="predicted"/>
<evidence type="ECO:0000313" key="2">
    <source>
        <dbReference type="Proteomes" id="UP001145114"/>
    </source>
</evidence>
<protein>
    <submittedName>
        <fullName evidence="1">Trimethylguanosine synthase</fullName>
    </submittedName>
</protein>
<keyword evidence="2" id="KW-1185">Reference proteome</keyword>
<dbReference type="Proteomes" id="UP001145114">
    <property type="component" value="Unassembled WGS sequence"/>
</dbReference>
<sequence length="193" mass="21886">MRWWGWYSVTAEVIAYHIAERLQCDVIVDAFCGVGGNTIQFAQVCERVIAIDINEERVKLARHNAEVYGVADRIEFIVGNFFDLAPTLKADVVFLSPPWGGPEYIDSEVYKLDMLLPRPGREIYDYAARITPNVAMYLPRNCDPEEVARLAGPDGYCELEQNYYHNKLKSVTAYFNDLCLDHWPNEGGASGNL</sequence>
<comment type="caution">
    <text evidence="1">The sequence shown here is derived from an EMBL/GenBank/DDBJ whole genome shotgun (WGS) entry which is preliminary data.</text>
</comment>
<evidence type="ECO:0000313" key="1">
    <source>
        <dbReference type="EMBL" id="KAJ1674213.1"/>
    </source>
</evidence>
<gene>
    <name evidence="1" type="primary">TGS1</name>
    <name evidence="1" type="ORF">EV182_003738</name>
</gene>
<organism evidence="1 2">
    <name type="scientific">Spiromyces aspiralis</name>
    <dbReference type="NCBI Taxonomy" id="68401"/>
    <lineage>
        <taxon>Eukaryota</taxon>
        <taxon>Fungi</taxon>
        <taxon>Fungi incertae sedis</taxon>
        <taxon>Zoopagomycota</taxon>
        <taxon>Kickxellomycotina</taxon>
        <taxon>Kickxellomycetes</taxon>
        <taxon>Kickxellales</taxon>
        <taxon>Kickxellaceae</taxon>
        <taxon>Spiromyces</taxon>
    </lineage>
</organism>
<accession>A0ACC1HGI1</accession>
<reference evidence="1" key="1">
    <citation type="submission" date="2022-06" db="EMBL/GenBank/DDBJ databases">
        <title>Phylogenomic reconstructions and comparative analyses of Kickxellomycotina fungi.</title>
        <authorList>
            <person name="Reynolds N.K."/>
            <person name="Stajich J.E."/>
            <person name="Barry K."/>
            <person name="Grigoriev I.V."/>
            <person name="Crous P."/>
            <person name="Smith M.E."/>
        </authorList>
    </citation>
    <scope>NUCLEOTIDE SEQUENCE</scope>
    <source>
        <strain evidence="1">RSA 2271</strain>
    </source>
</reference>
<name>A0ACC1HGI1_9FUNG</name>